<dbReference type="EMBL" id="CAUWAG010000006">
    <property type="protein sequence ID" value="CAJ2503537.1"/>
    <property type="molecule type" value="Genomic_DNA"/>
</dbReference>
<protein>
    <submittedName>
        <fullName evidence="1">Uu.00g109310.m01.CDS01</fullName>
    </submittedName>
</protein>
<evidence type="ECO:0000313" key="1">
    <source>
        <dbReference type="EMBL" id="CAJ2503537.1"/>
    </source>
</evidence>
<name>A0AAI8YG56_9PEZI</name>
<comment type="caution">
    <text evidence="1">The sequence shown here is derived from an EMBL/GenBank/DDBJ whole genome shotgun (WGS) entry which is preliminary data.</text>
</comment>
<accession>A0AAI8YG56</accession>
<sequence length="281" mass="31799">MPTRTDKPVPHSAEIDPQPRYASLQLRVYEHAENTWDEIGNQMDHLRVDDPRYWEPWGLWVADRPAMSDEALVIDSDVSPQQFDLNQALLVQRTRSRTHGHVQPGYSSLRSGEIQLQPPIWTSGNSLSQHILMAWETAMLEAHMENERIKLSQAPSLHPIRYDLDWPPENSLRFDDVGRIRPEVSPDCVSNGMAVPAALKGRIHDALRVSYDRGIIEGGYGASRNTWFVVEKKDSGGLRLINSAIKTNAVTIRDAMIPRDCDTFSAQFAMAVILTIVQFFS</sequence>
<keyword evidence="2" id="KW-1185">Reference proteome</keyword>
<dbReference type="Proteomes" id="UP001295740">
    <property type="component" value="Unassembled WGS sequence"/>
</dbReference>
<dbReference type="AlphaFoldDB" id="A0AAI8YG56"/>
<organism evidence="1 2">
    <name type="scientific">Anthostomella pinea</name>
    <dbReference type="NCBI Taxonomy" id="933095"/>
    <lineage>
        <taxon>Eukaryota</taxon>
        <taxon>Fungi</taxon>
        <taxon>Dikarya</taxon>
        <taxon>Ascomycota</taxon>
        <taxon>Pezizomycotina</taxon>
        <taxon>Sordariomycetes</taxon>
        <taxon>Xylariomycetidae</taxon>
        <taxon>Xylariales</taxon>
        <taxon>Xylariaceae</taxon>
        <taxon>Anthostomella</taxon>
    </lineage>
</organism>
<gene>
    <name evidence="1" type="ORF">KHLLAP_LOCUS4005</name>
</gene>
<evidence type="ECO:0000313" key="2">
    <source>
        <dbReference type="Proteomes" id="UP001295740"/>
    </source>
</evidence>
<proteinExistence type="predicted"/>
<reference evidence="1" key="1">
    <citation type="submission" date="2023-10" db="EMBL/GenBank/DDBJ databases">
        <authorList>
            <person name="Hackl T."/>
        </authorList>
    </citation>
    <scope>NUCLEOTIDE SEQUENCE</scope>
</reference>